<evidence type="ECO:0000256" key="10">
    <source>
        <dbReference type="ARBA" id="ARBA00023317"/>
    </source>
</evidence>
<evidence type="ECO:0000313" key="14">
    <source>
        <dbReference type="Proteomes" id="UP001234216"/>
    </source>
</evidence>
<comment type="cofactor">
    <cofactor evidence="11">
        <name>pyruvate</name>
        <dbReference type="ChEBI" id="CHEBI:15361"/>
    </cofactor>
    <text evidence="11">Binds 1 pyruvoyl group covalently per subunit.</text>
</comment>
<feature type="site" description="Cleavage (non-hydrolytic); by autocatalysis" evidence="11">
    <location>
        <begin position="236"/>
        <end position="237"/>
    </location>
</feature>
<evidence type="ECO:0000256" key="5">
    <source>
        <dbReference type="ARBA" id="ARBA00023136"/>
    </source>
</evidence>
<evidence type="ECO:0000256" key="6">
    <source>
        <dbReference type="ARBA" id="ARBA00023145"/>
    </source>
</evidence>
<dbReference type="Pfam" id="PF02666">
    <property type="entry name" value="PS_Dcarbxylase"/>
    <property type="match status" value="1"/>
</dbReference>
<keyword evidence="7 11" id="KW-0594">Phospholipid biosynthesis</keyword>
<dbReference type="PANTHER" id="PTHR35809">
    <property type="entry name" value="ARCHAETIDYLSERINE DECARBOXYLASE PROENZYME-RELATED"/>
    <property type="match status" value="1"/>
</dbReference>
<dbReference type="Proteomes" id="UP001234216">
    <property type="component" value="Unassembled WGS sequence"/>
</dbReference>
<feature type="region of interest" description="Disordered" evidence="12">
    <location>
        <begin position="24"/>
        <end position="63"/>
    </location>
</feature>
<evidence type="ECO:0000256" key="3">
    <source>
        <dbReference type="ARBA" id="ARBA00022793"/>
    </source>
</evidence>
<feature type="active site" description="Schiff-base intermediate with substrate; via pyruvic acid" evidence="11">
    <location>
        <position position="237"/>
    </location>
</feature>
<dbReference type="EC" id="4.1.1.65" evidence="11"/>
<keyword evidence="4 11" id="KW-0443">Lipid metabolism</keyword>
<dbReference type="EMBL" id="JAUSZV010000005">
    <property type="protein sequence ID" value="MDQ0906501.1"/>
    <property type="molecule type" value="Genomic_DNA"/>
</dbReference>
<dbReference type="InterPro" id="IPR033175">
    <property type="entry name" value="PSD-A"/>
</dbReference>
<evidence type="ECO:0000256" key="11">
    <source>
        <dbReference type="HAMAP-Rule" id="MF_00664"/>
    </source>
</evidence>
<evidence type="ECO:0000256" key="4">
    <source>
        <dbReference type="ARBA" id="ARBA00023098"/>
    </source>
</evidence>
<dbReference type="HAMAP" id="MF_00664">
    <property type="entry name" value="PS_decarb_PSD_A"/>
    <property type="match status" value="1"/>
</dbReference>
<feature type="modified residue" description="Pyruvic acid (Ser); by autocatalysis" evidence="11">
    <location>
        <position position="237"/>
    </location>
</feature>
<evidence type="ECO:0000256" key="12">
    <source>
        <dbReference type="SAM" id="MobiDB-lite"/>
    </source>
</evidence>
<dbReference type="AlphaFoldDB" id="A0AAW8F8N4"/>
<dbReference type="NCBIfam" id="NF003685">
    <property type="entry name" value="PRK05305.2-5"/>
    <property type="match status" value="1"/>
</dbReference>
<reference evidence="13" key="1">
    <citation type="submission" date="2023-07" db="EMBL/GenBank/DDBJ databases">
        <title>Comparative genomics of wheat-associated soil bacteria to identify genetic determinants of phenazine resistance.</title>
        <authorList>
            <person name="Mouncey N."/>
        </authorList>
    </citation>
    <scope>NUCLEOTIDE SEQUENCE</scope>
    <source>
        <strain evidence="13">V4I22</strain>
    </source>
</reference>
<evidence type="ECO:0000256" key="2">
    <source>
        <dbReference type="ARBA" id="ARBA00022516"/>
    </source>
</evidence>
<protein>
    <recommendedName>
        <fullName evidence="11">Phosphatidylserine decarboxylase proenzyme</fullName>
        <ecNumber evidence="11">4.1.1.65</ecNumber>
    </recommendedName>
    <component>
        <recommendedName>
            <fullName evidence="11">Phosphatidylserine decarboxylase alpha chain</fullName>
        </recommendedName>
    </component>
    <component>
        <recommendedName>
            <fullName evidence="11">Phosphatidylserine decarboxylase beta chain</fullName>
        </recommendedName>
    </component>
</protein>
<keyword evidence="10 11" id="KW-0670">Pyruvate</keyword>
<comment type="catalytic activity">
    <reaction evidence="11">
        <text>a 1,2-diacyl-sn-glycero-3-phospho-L-serine + H(+) = a 1,2-diacyl-sn-glycero-3-phosphoethanolamine + CO2</text>
        <dbReference type="Rhea" id="RHEA:20828"/>
        <dbReference type="ChEBI" id="CHEBI:15378"/>
        <dbReference type="ChEBI" id="CHEBI:16526"/>
        <dbReference type="ChEBI" id="CHEBI:57262"/>
        <dbReference type="ChEBI" id="CHEBI:64612"/>
        <dbReference type="EC" id="4.1.1.65"/>
    </reaction>
</comment>
<keyword evidence="2 11" id="KW-0444">Lipid biosynthesis</keyword>
<dbReference type="GO" id="GO:0006646">
    <property type="term" value="P:phosphatidylethanolamine biosynthetic process"/>
    <property type="evidence" value="ECO:0007669"/>
    <property type="project" value="UniProtKB-UniRule"/>
</dbReference>
<accession>A0AAW8F8N4</accession>
<evidence type="ECO:0000256" key="9">
    <source>
        <dbReference type="ARBA" id="ARBA00023264"/>
    </source>
</evidence>
<feature type="chain" id="PRO_5043066888" description="Phosphatidylserine decarboxylase beta chain" evidence="11">
    <location>
        <begin position="1"/>
        <end position="236"/>
    </location>
</feature>
<evidence type="ECO:0000256" key="8">
    <source>
        <dbReference type="ARBA" id="ARBA00023239"/>
    </source>
</evidence>
<comment type="pathway">
    <text evidence="11">Phospholipid metabolism; phosphatidylethanolamine biosynthesis; phosphatidylethanolamine from CDP-diacylglycerol: step 2/2.</text>
</comment>
<keyword evidence="8 11" id="KW-0456">Lyase</keyword>
<keyword evidence="3 11" id="KW-0210">Decarboxylase</keyword>
<dbReference type="GO" id="GO:0005886">
    <property type="term" value="C:plasma membrane"/>
    <property type="evidence" value="ECO:0007669"/>
    <property type="project" value="UniProtKB-SubCell"/>
</dbReference>
<comment type="PTM">
    <text evidence="11">Is synthesized initially as an inactive proenzyme. Formation of the active enzyme involves a self-maturation process in which the active site pyruvoyl group is generated from an internal serine residue via an autocatalytic post-translational modification. Two non-identical subunits are generated from the proenzyme in this reaction, and the pyruvate is formed at the N-terminus of the alpha chain, which is derived from the carboxyl end of the proenzyme. The post-translation cleavage follows an unusual pathway, termed non-hydrolytic serinolysis, in which the side chain hydroxyl group of the serine supplies its oxygen atom to form the C-terminus of the beta chain, while the remainder of the serine residue undergoes an oxidative deamination to produce ammonia and the pyruvoyl prosthetic group on the alpha chain.</text>
</comment>
<comment type="caution">
    <text evidence="13">The sequence shown here is derived from an EMBL/GenBank/DDBJ whole genome shotgun (WGS) entry which is preliminary data.</text>
</comment>
<keyword evidence="5 11" id="KW-0472">Membrane</keyword>
<comment type="subunit">
    <text evidence="11">Heterodimer of a large membrane-associated beta subunit and a small pyruvoyl-containing alpha subunit.</text>
</comment>
<name>A0AAW8F8N4_9ACTN</name>
<organism evidence="13 14">
    <name type="scientific">Streptomyces canus</name>
    <dbReference type="NCBI Taxonomy" id="58343"/>
    <lineage>
        <taxon>Bacteria</taxon>
        <taxon>Bacillati</taxon>
        <taxon>Actinomycetota</taxon>
        <taxon>Actinomycetes</taxon>
        <taxon>Kitasatosporales</taxon>
        <taxon>Streptomycetaceae</taxon>
        <taxon>Streptomyces</taxon>
        <taxon>Streptomyces aurantiacus group</taxon>
    </lineage>
</organism>
<dbReference type="PANTHER" id="PTHR35809:SF1">
    <property type="entry name" value="ARCHAETIDYLSERINE DECARBOXYLASE PROENZYME-RELATED"/>
    <property type="match status" value="1"/>
</dbReference>
<dbReference type="NCBIfam" id="NF003683">
    <property type="entry name" value="PRK05305.2-3"/>
    <property type="match status" value="1"/>
</dbReference>
<gene>
    <name evidence="11" type="primary">psd</name>
    <name evidence="13" type="ORF">QFZ22_002486</name>
</gene>
<comment type="similarity">
    <text evidence="11">Belongs to the phosphatidylserine decarboxylase family. PSD-A subfamily.</text>
</comment>
<keyword evidence="9 11" id="KW-1208">Phospholipid metabolism</keyword>
<sequence length="267" mass="28870">MEKKITPRQGGSATDSASWLAQLWPTTGTIPESRRPPSSARHHPLRRSSMPHSQTSAPRDSLAGVRLARGASPWLLPTVATAALSLVRARKSGAAKAVAVPATALAAGMLWFFRDPEREIAPGRVISPADGVVQSIMPWKDGRTRVAIFMSPLNVHVNRAPLSGTVTSVEHIPGGFVPAFNKESENNERVVWHFDTELGDIEMIQIAGAVARRIVPYIPQGTKVEQGDRIGLIRFGSRVDIYLPEGVEVAVEVGQKTVAGVTRIDRD</sequence>
<proteinExistence type="inferred from homology"/>
<keyword evidence="6 11" id="KW-0865">Zymogen</keyword>
<evidence type="ECO:0000256" key="7">
    <source>
        <dbReference type="ARBA" id="ARBA00023209"/>
    </source>
</evidence>
<evidence type="ECO:0000313" key="13">
    <source>
        <dbReference type="EMBL" id="MDQ0906501.1"/>
    </source>
</evidence>
<dbReference type="InterPro" id="IPR003817">
    <property type="entry name" value="PS_Dcarbxylase"/>
</dbReference>
<comment type="function">
    <text evidence="11">Catalyzes the formation of phosphatidylethanolamine (PtdEtn) from phosphatidylserine (PtdSer).</text>
</comment>
<keyword evidence="1 11" id="KW-1003">Cell membrane</keyword>
<dbReference type="GO" id="GO:0004609">
    <property type="term" value="F:phosphatidylserine decarboxylase activity"/>
    <property type="evidence" value="ECO:0007669"/>
    <property type="project" value="UniProtKB-UniRule"/>
</dbReference>
<comment type="subcellular location">
    <subcellularLocation>
        <location evidence="11">Cell membrane</location>
        <topology evidence="11">Peripheral membrane protein</topology>
    </subcellularLocation>
</comment>
<evidence type="ECO:0000256" key="1">
    <source>
        <dbReference type="ARBA" id="ARBA00022475"/>
    </source>
</evidence>
<feature type="chain" id="PRO_5043066887" description="Phosphatidylserine decarboxylase alpha chain" evidence="11">
    <location>
        <begin position="237"/>
        <end position="267"/>
    </location>
</feature>